<keyword evidence="3" id="KW-1185">Reference proteome</keyword>
<dbReference type="OrthoDB" id="1111222at2"/>
<dbReference type="EMBL" id="PYAW01000002">
    <property type="protein sequence ID" value="PSL47463.1"/>
    <property type="molecule type" value="Genomic_DNA"/>
</dbReference>
<keyword evidence="1" id="KW-0812">Transmembrane</keyword>
<keyword evidence="1" id="KW-0472">Membrane</keyword>
<protein>
    <submittedName>
        <fullName evidence="2">Uncharacterized protein DUF4350</fullName>
    </submittedName>
</protein>
<sequence>MKTRIIYIVSAVVLLLVILLIAGGNLSRNMGDQSTEMSKSTFSNKDKKAGGVYAAFKLLPRLFYKNSLQVVTKPFARTYEREKELKYTGNAYILVADELFTTEKDIEAMLDYVSPGNELFIAVNTPDPALAKQLNFTTVDGTNLQKQKVGYVQQYVDKTVPIDTSFNYDGMISGSYFSHIDSANTTVLGANYKNKPNFIRVSHNSGYFYILLNPYTFTNYFVLHKNNVAALETQLSYLQYDANNVYWDDFYNSQDGPQSGDFSEWQVLMRYPAMRWALWLAAALVLLYVIFESKRRQRIIPDKPALTNTSLEFVDAIGQLYYQQHNNFNLAHKMITHLLEYIRTRYYINTNLLNEEFIAKLSKKSAVSETDIRELLQMMHHIQLEGNISDDYLKEFYKRIQLFYLNTK</sequence>
<gene>
    <name evidence="2" type="ORF">CLV51_102311</name>
</gene>
<feature type="transmembrane region" description="Helical" evidence="1">
    <location>
        <begin position="206"/>
        <end position="223"/>
    </location>
</feature>
<dbReference type="Proteomes" id="UP000240971">
    <property type="component" value="Unassembled WGS sequence"/>
</dbReference>
<accession>A0A2P8HMM1</accession>
<evidence type="ECO:0000313" key="2">
    <source>
        <dbReference type="EMBL" id="PSL47463.1"/>
    </source>
</evidence>
<name>A0A2P8HMM1_CHINA</name>
<proteinExistence type="predicted"/>
<feature type="transmembrane region" description="Helical" evidence="1">
    <location>
        <begin position="273"/>
        <end position="291"/>
    </location>
</feature>
<organism evidence="2 3">
    <name type="scientific">Chitinophaga niastensis</name>
    <dbReference type="NCBI Taxonomy" id="536980"/>
    <lineage>
        <taxon>Bacteria</taxon>
        <taxon>Pseudomonadati</taxon>
        <taxon>Bacteroidota</taxon>
        <taxon>Chitinophagia</taxon>
        <taxon>Chitinophagales</taxon>
        <taxon>Chitinophagaceae</taxon>
        <taxon>Chitinophaga</taxon>
    </lineage>
</organism>
<reference evidence="2 3" key="1">
    <citation type="submission" date="2018-03" db="EMBL/GenBank/DDBJ databases">
        <title>Genomic Encyclopedia of Archaeal and Bacterial Type Strains, Phase II (KMG-II): from individual species to whole genera.</title>
        <authorList>
            <person name="Goeker M."/>
        </authorList>
    </citation>
    <scope>NUCLEOTIDE SEQUENCE [LARGE SCALE GENOMIC DNA]</scope>
    <source>
        <strain evidence="2 3">DSM 24859</strain>
    </source>
</reference>
<evidence type="ECO:0000256" key="1">
    <source>
        <dbReference type="SAM" id="Phobius"/>
    </source>
</evidence>
<evidence type="ECO:0000313" key="3">
    <source>
        <dbReference type="Proteomes" id="UP000240971"/>
    </source>
</evidence>
<comment type="caution">
    <text evidence="2">The sequence shown here is derived from an EMBL/GenBank/DDBJ whole genome shotgun (WGS) entry which is preliminary data.</text>
</comment>
<dbReference type="AlphaFoldDB" id="A0A2P8HMM1"/>
<dbReference type="RefSeq" id="WP_146151264.1">
    <property type="nucleotide sequence ID" value="NZ_PYAW01000002.1"/>
</dbReference>
<feature type="transmembrane region" description="Helical" evidence="1">
    <location>
        <begin position="6"/>
        <end position="27"/>
    </location>
</feature>
<keyword evidence="1" id="KW-1133">Transmembrane helix</keyword>